<accession>W2P890</accession>
<feature type="transmembrane region" description="Helical" evidence="2">
    <location>
        <begin position="388"/>
        <end position="408"/>
    </location>
</feature>
<dbReference type="InterPro" id="IPR032675">
    <property type="entry name" value="LRR_dom_sf"/>
</dbReference>
<evidence type="ECO:0000256" key="3">
    <source>
        <dbReference type="SAM" id="SignalP"/>
    </source>
</evidence>
<organism evidence="4">
    <name type="scientific">Phytophthora nicotianae</name>
    <name type="common">Potato buckeye rot agent</name>
    <name type="synonym">Phytophthora parasitica</name>
    <dbReference type="NCBI Taxonomy" id="4792"/>
    <lineage>
        <taxon>Eukaryota</taxon>
        <taxon>Sar</taxon>
        <taxon>Stramenopiles</taxon>
        <taxon>Oomycota</taxon>
        <taxon>Peronosporomycetes</taxon>
        <taxon>Peronosporales</taxon>
        <taxon>Peronosporaceae</taxon>
        <taxon>Phytophthora</taxon>
    </lineage>
</organism>
<feature type="signal peptide" evidence="3">
    <location>
        <begin position="1"/>
        <end position="25"/>
    </location>
</feature>
<dbReference type="SUPFAM" id="SSF52058">
    <property type="entry name" value="L domain-like"/>
    <property type="match status" value="1"/>
</dbReference>
<feature type="non-terminal residue" evidence="4">
    <location>
        <position position="489"/>
    </location>
</feature>
<dbReference type="Gene3D" id="3.80.10.10">
    <property type="entry name" value="Ribonuclease Inhibitor"/>
    <property type="match status" value="1"/>
</dbReference>
<feature type="chain" id="PRO_5004821287" description="Protein kinase domain-containing protein" evidence="3">
    <location>
        <begin position="26"/>
        <end position="489"/>
    </location>
</feature>
<dbReference type="InterPro" id="IPR001611">
    <property type="entry name" value="Leu-rich_rpt"/>
</dbReference>
<dbReference type="Proteomes" id="UP000054532">
    <property type="component" value="Unassembled WGS sequence"/>
</dbReference>
<sequence>MAFTPRRCRMLAVVTVVAFIYEVVAQEAAGSSSSGSFTSSSGSEVGIVPATTIAQELAQEWFTANFCDNETQLAVGVDSYLKNLSSSDIICNGVPSLQRRTDDQLPNFGCPDVFTAKDASCTCLDAGYNDSETWEFHVVKRSNDSEYPTALSSADILPIDTIRTMLVPSTLKTLRIIGGGNVPQDIQFSPEDRRIPGTTLPIATSPNSTISISTVEIININMFSITLSASSFLPPTTTNLALRNCNLFGFGFHFFDGVTNLQHLDLSSNSLTVPYAGSTTQSSCSNQLCAIETLNLTNNSLTTFPAVVLNIGNLQELYIAHNDITDFNVTNATFNAIKSLKAFESDLPDTSAICPGGTWQTAHSSKFCVANSTIATSESSSGTCTQCITYVGIIGGCIIVALIVLVLWQRSRTRRRALSASLVSSPSSYYLARSGNETVNIQISDKSATEALLEDPVIITNRINYKEIKLGKCLSRGGFGLVFVGEYKG</sequence>
<gene>
    <name evidence="4" type="ORF">L914_00073</name>
</gene>
<evidence type="ECO:0000313" key="4">
    <source>
        <dbReference type="EMBL" id="ETM57041.1"/>
    </source>
</evidence>
<protein>
    <recommendedName>
        <fullName evidence="5">Protein kinase domain-containing protein</fullName>
    </recommendedName>
</protein>
<keyword evidence="2" id="KW-0812">Transmembrane</keyword>
<keyword evidence="2" id="KW-1133">Transmembrane helix</keyword>
<keyword evidence="1 3" id="KW-0732">Signal</keyword>
<dbReference type="PANTHER" id="PTHR24373">
    <property type="entry name" value="SLIT RELATED LEUCINE-RICH REPEAT NEURONAL PROTEIN"/>
    <property type="match status" value="1"/>
</dbReference>
<dbReference type="VEuPathDB" id="FungiDB:PPTG_00069"/>
<name>W2P890_PHYNI</name>
<dbReference type="InterPro" id="IPR050328">
    <property type="entry name" value="Dev_Immune_Receptor"/>
</dbReference>
<evidence type="ECO:0008006" key="5">
    <source>
        <dbReference type="Google" id="ProtNLM"/>
    </source>
</evidence>
<reference evidence="4" key="1">
    <citation type="submission" date="2013-11" db="EMBL/GenBank/DDBJ databases">
        <title>The Genome Sequence of Phytophthora parasitica IAC_01/95.</title>
        <authorList>
            <consortium name="The Broad Institute Genomics Platform"/>
            <person name="Russ C."/>
            <person name="Tyler B."/>
            <person name="Panabieres F."/>
            <person name="Shan W."/>
            <person name="Tripathy S."/>
            <person name="Grunwald N."/>
            <person name="Machado M."/>
            <person name="Johnson C.S."/>
            <person name="Arredondo F."/>
            <person name="Hong C."/>
            <person name="Coffey M."/>
            <person name="Young S.K."/>
            <person name="Zeng Q."/>
            <person name="Gargeya S."/>
            <person name="Fitzgerald M."/>
            <person name="Abouelleil A."/>
            <person name="Alvarado L."/>
            <person name="Chapman S.B."/>
            <person name="Gainer-Dewar J."/>
            <person name="Goldberg J."/>
            <person name="Griggs A."/>
            <person name="Gujja S."/>
            <person name="Hansen M."/>
            <person name="Howarth C."/>
            <person name="Imamovic A."/>
            <person name="Ireland A."/>
            <person name="Larimer J."/>
            <person name="McCowan C."/>
            <person name="Murphy C."/>
            <person name="Pearson M."/>
            <person name="Poon T.W."/>
            <person name="Priest M."/>
            <person name="Roberts A."/>
            <person name="Saif S."/>
            <person name="Shea T."/>
            <person name="Sykes S."/>
            <person name="Wortman J."/>
            <person name="Nusbaum C."/>
            <person name="Birren B."/>
        </authorList>
    </citation>
    <scope>NUCLEOTIDE SEQUENCE [LARGE SCALE GENOMIC DNA]</scope>
    <source>
        <strain evidence="4">IAC_01/95</strain>
    </source>
</reference>
<proteinExistence type="predicted"/>
<keyword evidence="2" id="KW-0472">Membrane</keyword>
<evidence type="ECO:0000256" key="2">
    <source>
        <dbReference type="SAM" id="Phobius"/>
    </source>
</evidence>
<dbReference type="AlphaFoldDB" id="W2P890"/>
<evidence type="ECO:0000256" key="1">
    <source>
        <dbReference type="ARBA" id="ARBA00022729"/>
    </source>
</evidence>
<dbReference type="EMBL" id="KI690330">
    <property type="protein sequence ID" value="ETM57041.1"/>
    <property type="molecule type" value="Genomic_DNA"/>
</dbReference>
<dbReference type="Pfam" id="PF00560">
    <property type="entry name" value="LRR_1"/>
    <property type="match status" value="1"/>
</dbReference>
<dbReference type="PANTHER" id="PTHR24373:SF275">
    <property type="entry name" value="TIR DOMAIN-CONTAINING PROTEIN"/>
    <property type="match status" value="1"/>
</dbReference>